<dbReference type="SMART" id="SM00640">
    <property type="entry name" value="Glyco_32"/>
    <property type="match status" value="1"/>
</dbReference>
<accession>A0ABY8GBR3</accession>
<dbReference type="Proteomes" id="UP001219630">
    <property type="component" value="Chromosome"/>
</dbReference>
<dbReference type="InterPro" id="IPR023296">
    <property type="entry name" value="Glyco_hydro_beta-prop_sf"/>
</dbReference>
<dbReference type="CDD" id="cd18623">
    <property type="entry name" value="GH32_ScrB-like"/>
    <property type="match status" value="1"/>
</dbReference>
<evidence type="ECO:0000313" key="8">
    <source>
        <dbReference type="EMBL" id="WFN57413.1"/>
    </source>
</evidence>
<reference evidence="8 9" key="1">
    <citation type="submission" date="2022-12" db="EMBL/GenBank/DDBJ databases">
        <title>Complete genome sequencing of Dickeya lacustris type strain LMG30899.</title>
        <authorList>
            <person name="Dobhal S."/>
            <person name="Arizala D."/>
            <person name="Arif M."/>
        </authorList>
    </citation>
    <scope>NUCLEOTIDE SEQUENCE [LARGE SCALE GENOMIC DNA]</scope>
    <source>
        <strain evidence="8 9">LMG30899</strain>
    </source>
</reference>
<dbReference type="NCBIfam" id="TIGR01322">
    <property type="entry name" value="scrB_fam"/>
    <property type="match status" value="1"/>
</dbReference>
<dbReference type="GO" id="GO:0004564">
    <property type="term" value="F:beta-fructofuranosidase activity"/>
    <property type="evidence" value="ECO:0007669"/>
    <property type="project" value="UniProtKB-EC"/>
</dbReference>
<keyword evidence="2 4" id="KW-0378">Hydrolase</keyword>
<keyword evidence="9" id="KW-1185">Reference proteome</keyword>
<dbReference type="InterPro" id="IPR051214">
    <property type="entry name" value="GH32_Enzymes"/>
</dbReference>
<keyword evidence="5" id="KW-0119">Carbohydrate metabolism</keyword>
<dbReference type="EMBL" id="CP114280">
    <property type="protein sequence ID" value="WFN57413.1"/>
    <property type="molecule type" value="Genomic_DNA"/>
</dbReference>
<comment type="subcellular location">
    <subcellularLocation>
        <location evidence="5">Cytoplasm</location>
    </subcellularLocation>
</comment>
<comment type="function">
    <text evidence="5">Enables the bacterium to metabolize sucrose as a sole carbon source.</text>
</comment>
<name>A0ABY8GBR3_9GAMM</name>
<evidence type="ECO:0000259" key="6">
    <source>
        <dbReference type="Pfam" id="PF00251"/>
    </source>
</evidence>
<keyword evidence="5" id="KW-0963">Cytoplasm</keyword>
<dbReference type="PANTHER" id="PTHR43101">
    <property type="entry name" value="BETA-FRUCTOSIDASE"/>
    <property type="match status" value="1"/>
</dbReference>
<comment type="catalytic activity">
    <reaction evidence="4">
        <text>Hydrolysis of terminal non-reducing beta-D-fructofuranoside residues in beta-D-fructofuranosides.</text>
        <dbReference type="EC" id="3.2.1.26"/>
    </reaction>
</comment>
<comment type="pathway">
    <text evidence="5">Glycan biosynthesis; sucrose metabolism.</text>
</comment>
<evidence type="ECO:0000259" key="7">
    <source>
        <dbReference type="Pfam" id="PF08244"/>
    </source>
</evidence>
<dbReference type="Gene3D" id="2.115.10.20">
    <property type="entry name" value="Glycosyl hydrolase domain, family 43"/>
    <property type="match status" value="1"/>
</dbReference>
<dbReference type="InterPro" id="IPR013320">
    <property type="entry name" value="ConA-like_dom_sf"/>
</dbReference>
<proteinExistence type="inferred from homology"/>
<dbReference type="PROSITE" id="PS00609">
    <property type="entry name" value="GLYCOSYL_HYDROL_F32"/>
    <property type="match status" value="1"/>
</dbReference>
<evidence type="ECO:0000313" key="9">
    <source>
        <dbReference type="Proteomes" id="UP001219630"/>
    </source>
</evidence>
<evidence type="ECO:0000256" key="1">
    <source>
        <dbReference type="ARBA" id="ARBA00009902"/>
    </source>
</evidence>
<feature type="domain" description="Glycosyl hydrolase family 32 N-terminal" evidence="6">
    <location>
        <begin position="31"/>
        <end position="336"/>
    </location>
</feature>
<dbReference type="SUPFAM" id="SSF49899">
    <property type="entry name" value="Concanavalin A-like lectins/glucanases"/>
    <property type="match status" value="1"/>
</dbReference>
<evidence type="ECO:0000256" key="2">
    <source>
        <dbReference type="ARBA" id="ARBA00022801"/>
    </source>
</evidence>
<dbReference type="Gene3D" id="2.60.120.560">
    <property type="entry name" value="Exo-inulinase, domain 1"/>
    <property type="match status" value="1"/>
</dbReference>
<dbReference type="SUPFAM" id="SSF75005">
    <property type="entry name" value="Arabinanase/levansucrase/invertase"/>
    <property type="match status" value="1"/>
</dbReference>
<dbReference type="Pfam" id="PF00251">
    <property type="entry name" value="Glyco_hydro_32N"/>
    <property type="match status" value="1"/>
</dbReference>
<dbReference type="EC" id="3.2.1.26" evidence="4"/>
<comment type="similarity">
    <text evidence="1 4">Belongs to the glycosyl hydrolase 32 family.</text>
</comment>
<sequence>MKEIHLLKRMAYSLMSGPSRQSYDPYRPQWHLSPLVGLMNDPNGFVQYKGRYHLFYQWNPLACAHGAKFWGHWSSADLVHWRHEPVALVPAQDYESHGCYSGSAVVDGDRLALMYTGNVKYDDGSRTAYQCLAYATPAGDFDKIGPVLSLPPGYTGHVRDPKVWQHQGHWYMVLGAQDLDLQGKILLYRSSDLRDWHLLGEIAGSRLNGLGEFGYMWECPDLFTLGEADVLLCCPQGLPAEEERNLNTHQSGYFVGALDYATARFDHQAFHELDAGFEFYAPQTTCDDSGRRLLFGWMGIPDQDEFCQPTLNHGWLHTMTCPRELTLHEGRIYQQPARELQTLRQLEHLWQGVADYAPALPIGSAELTLETQGEFQIHFAGIMVLCWDGERLTLSRRNRRTNEPEHRYWHDGPLHHLHILCDRSSVEIFINHGQGVMSSRYFPDCDATASFSGSGHITLRHWLLAPCVIE</sequence>
<dbReference type="InterPro" id="IPR001362">
    <property type="entry name" value="Glyco_hydro_32"/>
</dbReference>
<dbReference type="RefSeq" id="WP_125258039.1">
    <property type="nucleotide sequence ID" value="NZ_CP114280.1"/>
</dbReference>
<evidence type="ECO:0000256" key="5">
    <source>
        <dbReference type="RuleBase" id="RU365015"/>
    </source>
</evidence>
<dbReference type="PANTHER" id="PTHR43101:SF1">
    <property type="entry name" value="BETA-FRUCTOSIDASE"/>
    <property type="match status" value="1"/>
</dbReference>
<dbReference type="Pfam" id="PF08244">
    <property type="entry name" value="Glyco_hydro_32C"/>
    <property type="match status" value="1"/>
</dbReference>
<evidence type="ECO:0000256" key="4">
    <source>
        <dbReference type="RuleBase" id="RU362110"/>
    </source>
</evidence>
<protein>
    <recommendedName>
        <fullName evidence="4">Sucrose-6-phosphate hydrolase</fullName>
        <ecNumber evidence="4">3.2.1.26</ecNumber>
    </recommendedName>
    <alternativeName>
        <fullName evidence="5">Invertase</fullName>
    </alternativeName>
</protein>
<gene>
    <name evidence="8" type="ORF">O1Q98_09600</name>
</gene>
<dbReference type="InterPro" id="IPR013148">
    <property type="entry name" value="Glyco_hydro_32_N"/>
</dbReference>
<feature type="domain" description="Glycosyl hydrolase family 32 C-terminal" evidence="7">
    <location>
        <begin position="410"/>
        <end position="448"/>
    </location>
</feature>
<dbReference type="InterPro" id="IPR006232">
    <property type="entry name" value="Suc6P_hydrolase"/>
</dbReference>
<dbReference type="InterPro" id="IPR013189">
    <property type="entry name" value="Glyco_hydro_32_C"/>
</dbReference>
<evidence type="ECO:0000256" key="3">
    <source>
        <dbReference type="ARBA" id="ARBA00023295"/>
    </source>
</evidence>
<dbReference type="InterPro" id="IPR018053">
    <property type="entry name" value="Glyco_hydro_32_AS"/>
</dbReference>
<organism evidence="8 9">
    <name type="scientific">Dickeya lacustris</name>
    <dbReference type="NCBI Taxonomy" id="2259638"/>
    <lineage>
        <taxon>Bacteria</taxon>
        <taxon>Pseudomonadati</taxon>
        <taxon>Pseudomonadota</taxon>
        <taxon>Gammaproteobacteria</taxon>
        <taxon>Enterobacterales</taxon>
        <taxon>Pectobacteriaceae</taxon>
        <taxon>Dickeya</taxon>
    </lineage>
</organism>
<keyword evidence="3 4" id="KW-0326">Glycosidase</keyword>